<dbReference type="GO" id="GO:0006955">
    <property type="term" value="P:immune response"/>
    <property type="evidence" value="ECO:0007669"/>
    <property type="project" value="InterPro"/>
</dbReference>
<evidence type="ECO:0000259" key="3">
    <source>
        <dbReference type="SMART" id="SM00199"/>
    </source>
</evidence>
<keyword evidence="1" id="KW-0202">Cytokine</keyword>
<organism evidence="4 5">
    <name type="scientific">Cyprinus carpio</name>
    <name type="common">Common carp</name>
    <dbReference type="NCBI Taxonomy" id="7962"/>
    <lineage>
        <taxon>Eukaryota</taxon>
        <taxon>Metazoa</taxon>
        <taxon>Chordata</taxon>
        <taxon>Craniata</taxon>
        <taxon>Vertebrata</taxon>
        <taxon>Euteleostomi</taxon>
        <taxon>Actinopterygii</taxon>
        <taxon>Neopterygii</taxon>
        <taxon>Teleostei</taxon>
        <taxon>Ostariophysi</taxon>
        <taxon>Cypriniformes</taxon>
        <taxon>Cyprinidae</taxon>
        <taxon>Cyprininae</taxon>
        <taxon>Cyprinus</taxon>
    </lineage>
</organism>
<protein>
    <recommendedName>
        <fullName evidence="3">Chemokine interleukin-8-like domain-containing protein</fullName>
    </recommendedName>
</protein>
<accession>A0A8C2JX01</accession>
<evidence type="ECO:0000313" key="4">
    <source>
        <dbReference type="Ensembl" id="ENSCCRP00020101822.1"/>
    </source>
</evidence>
<reference evidence="4" key="1">
    <citation type="submission" date="2025-08" db="UniProtKB">
        <authorList>
            <consortium name="Ensembl"/>
        </authorList>
    </citation>
    <scope>IDENTIFICATION</scope>
</reference>
<sequence>MRSLMCLLFLVLSCSVQMTAQSKCCVVVTNLKIHLKLVTSYYWTSSNCPRRCSSCCPRQFIFCVDPEASWVNRYVAEMNSRSTICTVKTRLV</sequence>
<dbReference type="Proteomes" id="UP000694701">
    <property type="component" value="Unplaced"/>
</dbReference>
<dbReference type="SMART" id="SM00199">
    <property type="entry name" value="SCY"/>
    <property type="match status" value="1"/>
</dbReference>
<keyword evidence="2" id="KW-0732">Signal</keyword>
<dbReference type="GO" id="GO:0008009">
    <property type="term" value="F:chemokine activity"/>
    <property type="evidence" value="ECO:0007669"/>
    <property type="project" value="InterPro"/>
</dbReference>
<dbReference type="Pfam" id="PF00048">
    <property type="entry name" value="IL8"/>
    <property type="match status" value="1"/>
</dbReference>
<dbReference type="InterPro" id="IPR001811">
    <property type="entry name" value="Chemokine_IL8-like_dom"/>
</dbReference>
<name>A0A8C2JX01_CYPCA</name>
<dbReference type="Ensembl" id="ENSCCRT00020111307.1">
    <property type="protein sequence ID" value="ENSCCRP00020101822.1"/>
    <property type="gene ID" value="ENSCCRG00020046682.1"/>
</dbReference>
<dbReference type="Gene3D" id="2.40.50.40">
    <property type="match status" value="1"/>
</dbReference>
<feature type="chain" id="PRO_5034407393" description="Chemokine interleukin-8-like domain-containing protein" evidence="2">
    <location>
        <begin position="21"/>
        <end position="92"/>
    </location>
</feature>
<evidence type="ECO:0000256" key="2">
    <source>
        <dbReference type="SAM" id="SignalP"/>
    </source>
</evidence>
<dbReference type="SUPFAM" id="SSF54117">
    <property type="entry name" value="Interleukin 8-like chemokines"/>
    <property type="match status" value="1"/>
</dbReference>
<feature type="domain" description="Chemokine interleukin-8-like" evidence="3">
    <location>
        <begin position="21"/>
        <end position="78"/>
    </location>
</feature>
<dbReference type="InterPro" id="IPR036048">
    <property type="entry name" value="Interleukin_8-like_sf"/>
</dbReference>
<evidence type="ECO:0000256" key="1">
    <source>
        <dbReference type="ARBA" id="ARBA00022514"/>
    </source>
</evidence>
<proteinExistence type="predicted"/>
<dbReference type="GO" id="GO:0005615">
    <property type="term" value="C:extracellular space"/>
    <property type="evidence" value="ECO:0007669"/>
    <property type="project" value="UniProtKB-KW"/>
</dbReference>
<dbReference type="AlphaFoldDB" id="A0A8C2JX01"/>
<feature type="signal peptide" evidence="2">
    <location>
        <begin position="1"/>
        <end position="20"/>
    </location>
</feature>
<evidence type="ECO:0000313" key="5">
    <source>
        <dbReference type="Proteomes" id="UP000694701"/>
    </source>
</evidence>